<comment type="caution">
    <text evidence="2">The sequence shown here is derived from an EMBL/GenBank/DDBJ whole genome shotgun (WGS) entry which is preliminary data.</text>
</comment>
<proteinExistence type="predicted"/>
<dbReference type="RefSeq" id="WP_346761811.1">
    <property type="nucleotide sequence ID" value="NZ_JAUJEB010000009.1"/>
</dbReference>
<dbReference type="EMBL" id="JAUJEB010000009">
    <property type="protein sequence ID" value="MDN5216474.1"/>
    <property type="molecule type" value="Genomic_DNA"/>
</dbReference>
<dbReference type="Proteomes" id="UP001172083">
    <property type="component" value="Unassembled WGS sequence"/>
</dbReference>
<accession>A0ABT8LFB0</accession>
<evidence type="ECO:0000313" key="2">
    <source>
        <dbReference type="EMBL" id="MDN5216474.1"/>
    </source>
</evidence>
<evidence type="ECO:0000256" key="1">
    <source>
        <dbReference type="SAM" id="SignalP"/>
    </source>
</evidence>
<evidence type="ECO:0000313" key="3">
    <source>
        <dbReference type="Proteomes" id="UP001172083"/>
    </source>
</evidence>
<evidence type="ECO:0008006" key="4">
    <source>
        <dbReference type="Google" id="ProtNLM"/>
    </source>
</evidence>
<keyword evidence="3" id="KW-1185">Reference proteome</keyword>
<feature type="chain" id="PRO_5047296100" description="Outer membrane protein beta-barrel domain-containing protein" evidence="1">
    <location>
        <begin position="20"/>
        <end position="228"/>
    </location>
</feature>
<organism evidence="2 3">
    <name type="scientific">Agaribacillus aureus</name>
    <dbReference type="NCBI Taxonomy" id="3051825"/>
    <lineage>
        <taxon>Bacteria</taxon>
        <taxon>Pseudomonadati</taxon>
        <taxon>Bacteroidota</taxon>
        <taxon>Cytophagia</taxon>
        <taxon>Cytophagales</taxon>
        <taxon>Splendidivirgaceae</taxon>
        <taxon>Agaribacillus</taxon>
    </lineage>
</organism>
<sequence length="228" mass="24348">MKKLLAAFILLGFGTPCFAQSGSGSYLGVGIGHMTYTSFWFVNLSSSTVGDSYPIHNLNRTFLNLLYQRNGIFDLGPVRADLAAEFRAGTGKTSEDFLPLGETISEGGASLGLSLLLKFGYPIDAGNLVLTPSLGLGPQIDLHYSNGEFPASNQFADSDAYAEGWLETLYGLAVQVEFAIAINKIAIMPSYRFFATGTGTTDLEPDGREPQTEGVDLSAFAVTIAFSI</sequence>
<gene>
    <name evidence="2" type="ORF">QQ020_30680</name>
</gene>
<feature type="signal peptide" evidence="1">
    <location>
        <begin position="1"/>
        <end position="19"/>
    </location>
</feature>
<reference evidence="2" key="1">
    <citation type="submission" date="2023-06" db="EMBL/GenBank/DDBJ databases">
        <title>Genomic of Agaribacillus aureum.</title>
        <authorList>
            <person name="Wang G."/>
        </authorList>
    </citation>
    <scope>NUCLEOTIDE SEQUENCE</scope>
    <source>
        <strain evidence="2">BMA12</strain>
    </source>
</reference>
<protein>
    <recommendedName>
        <fullName evidence="4">Outer membrane protein beta-barrel domain-containing protein</fullName>
    </recommendedName>
</protein>
<name>A0ABT8LFB0_9BACT</name>
<keyword evidence="1" id="KW-0732">Signal</keyword>